<keyword evidence="3" id="KW-0597">Phosphoprotein</keyword>
<comment type="catalytic activity">
    <reaction evidence="1">
        <text>ATP + protein L-histidine = ADP + protein N-phospho-L-histidine.</text>
        <dbReference type="EC" id="2.7.13.3"/>
    </reaction>
</comment>
<evidence type="ECO:0000256" key="6">
    <source>
        <dbReference type="SAM" id="MobiDB-lite"/>
    </source>
</evidence>
<gene>
    <name evidence="9" type="ORF">RIF23_13695</name>
</gene>
<evidence type="ECO:0000256" key="3">
    <source>
        <dbReference type="ARBA" id="ARBA00022553"/>
    </source>
</evidence>
<dbReference type="PANTHER" id="PTHR45436">
    <property type="entry name" value="SENSOR HISTIDINE KINASE YKOH"/>
    <property type="match status" value="1"/>
</dbReference>
<evidence type="ECO:0000256" key="2">
    <source>
        <dbReference type="ARBA" id="ARBA00012438"/>
    </source>
</evidence>
<feature type="compositionally biased region" description="Basic and acidic residues" evidence="6">
    <location>
        <begin position="828"/>
        <end position="837"/>
    </location>
</feature>
<feature type="transmembrane region" description="Helical" evidence="7">
    <location>
        <begin position="21"/>
        <end position="42"/>
    </location>
</feature>
<dbReference type="EC" id="2.7.13.3" evidence="2"/>
<reference evidence="10" key="1">
    <citation type="submission" date="2023-07" db="EMBL/GenBank/DDBJ databases">
        <title>Novel species in the genus Lipingzhangella isolated from Sambhar Salt Lake.</title>
        <authorList>
            <person name="Jiya N."/>
            <person name="Kajale S."/>
            <person name="Sharma A."/>
        </authorList>
    </citation>
    <scope>NUCLEOTIDE SEQUENCE [LARGE SCALE GENOMIC DNA]</scope>
    <source>
        <strain evidence="10">LS1_29</strain>
    </source>
</reference>
<feature type="region of interest" description="Disordered" evidence="6">
    <location>
        <begin position="658"/>
        <end position="864"/>
    </location>
</feature>
<keyword evidence="4" id="KW-0808">Transferase</keyword>
<evidence type="ECO:0000313" key="10">
    <source>
        <dbReference type="Proteomes" id="UP001250214"/>
    </source>
</evidence>
<feature type="domain" description="Histidine kinase/HSP90-like ATPase" evidence="8">
    <location>
        <begin position="536"/>
        <end position="649"/>
    </location>
</feature>
<keyword evidence="7" id="KW-0812">Transmembrane</keyword>
<feature type="compositionally biased region" description="Polar residues" evidence="6">
    <location>
        <begin position="709"/>
        <end position="718"/>
    </location>
</feature>
<dbReference type="InterPro" id="IPR050428">
    <property type="entry name" value="TCS_sensor_his_kinase"/>
</dbReference>
<keyword evidence="7" id="KW-1133">Transmembrane helix</keyword>
<dbReference type="InterPro" id="IPR036890">
    <property type="entry name" value="HATPase_C_sf"/>
</dbReference>
<protein>
    <recommendedName>
        <fullName evidence="2">histidine kinase</fullName>
        <ecNumber evidence="2">2.7.13.3</ecNumber>
    </recommendedName>
</protein>
<keyword evidence="7" id="KW-0472">Membrane</keyword>
<dbReference type="Gene3D" id="3.30.565.10">
    <property type="entry name" value="Histidine kinase-like ATPase, C-terminal domain"/>
    <property type="match status" value="1"/>
</dbReference>
<dbReference type="SMART" id="SM00387">
    <property type="entry name" value="HATPase_c"/>
    <property type="match status" value="1"/>
</dbReference>
<evidence type="ECO:0000256" key="7">
    <source>
        <dbReference type="SAM" id="Phobius"/>
    </source>
</evidence>
<name>A0ABU2H7R0_9ACTN</name>
<dbReference type="PANTHER" id="PTHR45436:SF5">
    <property type="entry name" value="SENSOR HISTIDINE KINASE TRCS"/>
    <property type="match status" value="1"/>
</dbReference>
<dbReference type="Pfam" id="PF08376">
    <property type="entry name" value="NIT"/>
    <property type="match status" value="1"/>
</dbReference>
<keyword evidence="5" id="KW-0418">Kinase</keyword>
<sequence>MQEAQEATRRRPASIHSQMRRIVAIPMVVLLLVWLVVSGVLFTRATVQHAMANAADDLLIPASLALSAVMDERSTTVSYLHAPDDYRAQLSEDRSTVDTSMETVLEELDALRPLLSDAIVERVDELDEQVAGLPELRDQIDRGDVDRDGALAAYTEVTQAGAELFDVQSREGRHPPSAMAGLTAAQQFYALDQLSLADARVTDALATGELAPEDHAAFAAHMGSFHNRVDTVTEHLGPEQAEAWDTLVASSVWAQFRDLEESVISRDVEIDTDPITGESSMSTTPPITDSAWRSAVDPVKEEITEIGADQAGYAVTVSRSSANQQLLTAVGTSLAILAVFTAALILARRMGLHLVNRLVTLRDQTTDLAENRLPDIVRRLSSGDRVNIDLDTELPDLRQDSDDEVGQVAGAFNTAQHTAVAAATQQSELRHGANRAYASIANRSLAVTQRQLRLLDKMEREQEEPQHLTDLFKLDHLATRSRRNAENLLLLGGENPGARRVRPMQLLDVVRAAISESGEYSRIERQQVSALSLRGDAVSDVIHLLAELLDNATTYSPPHTKVRLAAEQVPNGVVVEIEDRGIGMREEELAQTNELLGHKPEFDLLHLREDMRLGLFVVAWLAHRHGIRVQLRPSAYGGILAVVLLPVELLDAQPPAALERGSATDASAAPPTDHSDPDAAAATAPEESEPAATPGTGSADSGATAHPPTANSTGTSRTDGAATGAESHPRPEAPAHSAEAGDTGTDSGAAPSPGRPPLPRRNPQANLNPKLAPSSAHPGANGEVSAVSTASAASAPSAMAETEQASVAPDDSAHPVDSARTNTDEETERMRSIRERLAAFQQGTRQGRADFGPPPTELPTEDTS</sequence>
<dbReference type="Gene3D" id="6.10.340.10">
    <property type="match status" value="1"/>
</dbReference>
<evidence type="ECO:0000313" key="9">
    <source>
        <dbReference type="EMBL" id="MDS1271351.1"/>
    </source>
</evidence>
<evidence type="ECO:0000256" key="4">
    <source>
        <dbReference type="ARBA" id="ARBA00022679"/>
    </source>
</evidence>
<keyword evidence="10" id="KW-1185">Reference proteome</keyword>
<dbReference type="InterPro" id="IPR003594">
    <property type="entry name" value="HATPase_dom"/>
</dbReference>
<feature type="compositionally biased region" description="Low complexity" evidence="6">
    <location>
        <begin position="666"/>
        <end position="694"/>
    </location>
</feature>
<accession>A0ABU2H7R0</accession>
<dbReference type="InterPro" id="IPR013587">
    <property type="entry name" value="Nitrate/nitrite_sensing"/>
</dbReference>
<dbReference type="Proteomes" id="UP001250214">
    <property type="component" value="Unassembled WGS sequence"/>
</dbReference>
<evidence type="ECO:0000256" key="5">
    <source>
        <dbReference type="ARBA" id="ARBA00022777"/>
    </source>
</evidence>
<dbReference type="RefSeq" id="WP_310912876.1">
    <property type="nucleotide sequence ID" value="NZ_JAVLVT010000005.1"/>
</dbReference>
<proteinExistence type="predicted"/>
<organism evidence="9 10">
    <name type="scientific">Lipingzhangella rawalii</name>
    <dbReference type="NCBI Taxonomy" id="2055835"/>
    <lineage>
        <taxon>Bacteria</taxon>
        <taxon>Bacillati</taxon>
        <taxon>Actinomycetota</taxon>
        <taxon>Actinomycetes</taxon>
        <taxon>Streptosporangiales</taxon>
        <taxon>Nocardiopsidaceae</taxon>
        <taxon>Lipingzhangella</taxon>
    </lineage>
</organism>
<dbReference type="SUPFAM" id="SSF55874">
    <property type="entry name" value="ATPase domain of HSP90 chaperone/DNA topoisomerase II/histidine kinase"/>
    <property type="match status" value="1"/>
</dbReference>
<dbReference type="Pfam" id="PF02518">
    <property type="entry name" value="HATPase_c"/>
    <property type="match status" value="1"/>
</dbReference>
<feature type="compositionally biased region" description="Low complexity" evidence="6">
    <location>
        <begin position="785"/>
        <end position="800"/>
    </location>
</feature>
<comment type="caution">
    <text evidence="9">The sequence shown here is derived from an EMBL/GenBank/DDBJ whole genome shotgun (WGS) entry which is preliminary data.</text>
</comment>
<evidence type="ECO:0000259" key="8">
    <source>
        <dbReference type="SMART" id="SM00387"/>
    </source>
</evidence>
<dbReference type="EMBL" id="JAVLVT010000005">
    <property type="protein sequence ID" value="MDS1271351.1"/>
    <property type="molecule type" value="Genomic_DNA"/>
</dbReference>
<evidence type="ECO:0000256" key="1">
    <source>
        <dbReference type="ARBA" id="ARBA00000085"/>
    </source>
</evidence>